<dbReference type="InterPro" id="IPR050260">
    <property type="entry name" value="FAD-bd_OxRdtase"/>
</dbReference>
<dbReference type="InterPro" id="IPR016156">
    <property type="entry name" value="FAD/NAD-linked_Rdtase_dimer_sf"/>
</dbReference>
<dbReference type="InterPro" id="IPR023753">
    <property type="entry name" value="FAD/NAD-binding_dom"/>
</dbReference>
<dbReference type="Pfam" id="PF07992">
    <property type="entry name" value="Pyr_redox_2"/>
    <property type="match status" value="1"/>
</dbReference>
<dbReference type="GO" id="GO:0050451">
    <property type="term" value="F:CoA-disulfide reductase (NADPH) activity"/>
    <property type="evidence" value="ECO:0007669"/>
    <property type="project" value="UniProtKB-EC"/>
</dbReference>
<dbReference type="Proteomes" id="UP000188181">
    <property type="component" value="Chromosome"/>
</dbReference>
<dbReference type="InterPro" id="IPR004099">
    <property type="entry name" value="Pyr_nucl-diS_OxRdtase_dimer"/>
</dbReference>
<keyword evidence="5 8" id="KW-0560">Oxidoreductase</keyword>
<feature type="domain" description="Rhodanese" evidence="7">
    <location>
        <begin position="468"/>
        <end position="551"/>
    </location>
</feature>
<dbReference type="InterPro" id="IPR001763">
    <property type="entry name" value="Rhodanese-like_dom"/>
</dbReference>
<evidence type="ECO:0000256" key="6">
    <source>
        <dbReference type="ARBA" id="ARBA00023284"/>
    </source>
</evidence>
<evidence type="ECO:0000313" key="9">
    <source>
        <dbReference type="Proteomes" id="UP000188181"/>
    </source>
</evidence>
<dbReference type="SUPFAM" id="SSF55424">
    <property type="entry name" value="FAD/NAD-linked reductases, dimerisation (C-terminal) domain"/>
    <property type="match status" value="1"/>
</dbReference>
<reference evidence="9" key="1">
    <citation type="submission" date="2017-02" db="EMBL/GenBank/DDBJ databases">
        <title>Comparative genomics and description of representatives of a novel lineage of planctomycetes thriving in anoxic sediments.</title>
        <authorList>
            <person name="Spring S."/>
            <person name="Bunk B."/>
            <person name="Sproer C."/>
        </authorList>
    </citation>
    <scope>NUCLEOTIDE SEQUENCE [LARGE SCALE GENOMIC DNA]</scope>
    <source>
        <strain evidence="9">SM-Chi-D1</strain>
    </source>
</reference>
<dbReference type="InterPro" id="IPR036188">
    <property type="entry name" value="FAD/NAD-bd_sf"/>
</dbReference>
<evidence type="ECO:0000313" key="8">
    <source>
        <dbReference type="EMBL" id="AQQ71459.1"/>
    </source>
</evidence>
<sequence length="553" mass="60236">MSENLKIVIVGGVAGGASTAARCRRLSETAEIHLFERNSYISFANCGMPYYISGVISDRKEMNVQSIAGMEKRYRVNVRCGCEVTSIDRENKTITYTEIESGTQAHQQYDKLVLSPGAEIFRPPLPGGDNPRVMSLRNLEDMDRIKLAAEKYADKPAIVIGGGYIGLEMAESLRERGMEVMLVELADQVFVAADREMAAPLHKELRKHGIDLRLRTSLTSVKENGDELEVTLNDGSKARCGMVIMAVGVRPEVKLAKEAGIEIGGLGGIAVNENMQTSDPDIYAVGDAVEVTNFVTKTKALIPLAGPANRQGRIAADNIFGRKSTYKGTQGTSVCKIFDQTIAMTGANEKQLKKLGIPYEKIYVHPLNHAGYYPGATPVHLKLLFDSCDGRVLGAQAVGLKGIEKRIDVIAVAIRAGMTAEDLSELELSYAPPYGSAKDPVNFAGFVANNVVIGDMDVCHTDEILELDEERQILLDVRTPKEIEAGTLPGATAIPVDQLRDRIDELDKGKDVLVSCRMGLRGYIATKILNQNGFKARNYTGGYLTYQQATADK</sequence>
<dbReference type="Pfam" id="PF02852">
    <property type="entry name" value="Pyr_redox_dim"/>
    <property type="match status" value="1"/>
</dbReference>
<keyword evidence="9" id="KW-1185">Reference proteome</keyword>
<dbReference type="SUPFAM" id="SSF51905">
    <property type="entry name" value="FAD/NAD(P)-binding domain"/>
    <property type="match status" value="1"/>
</dbReference>
<dbReference type="Gene3D" id="3.50.50.60">
    <property type="entry name" value="FAD/NAD(P)-binding domain"/>
    <property type="match status" value="2"/>
</dbReference>
<keyword evidence="6" id="KW-0676">Redox-active center</keyword>
<dbReference type="STRING" id="1851148.SMSP2_01833"/>
<dbReference type="Gene3D" id="3.40.250.10">
    <property type="entry name" value="Rhodanese-like domain"/>
    <property type="match status" value="1"/>
</dbReference>
<dbReference type="RefSeq" id="WP_146683630.1">
    <property type="nucleotide sequence ID" value="NZ_CP019646.1"/>
</dbReference>
<organism evidence="8 9">
    <name type="scientific">Limihaloglobus sulfuriphilus</name>
    <dbReference type="NCBI Taxonomy" id="1851148"/>
    <lineage>
        <taxon>Bacteria</taxon>
        <taxon>Pseudomonadati</taxon>
        <taxon>Planctomycetota</taxon>
        <taxon>Phycisphaerae</taxon>
        <taxon>Sedimentisphaerales</taxon>
        <taxon>Sedimentisphaeraceae</taxon>
        <taxon>Limihaloglobus</taxon>
    </lineage>
</organism>
<proteinExistence type="inferred from homology"/>
<dbReference type="PROSITE" id="PS50206">
    <property type="entry name" value="RHODANESE_3"/>
    <property type="match status" value="1"/>
</dbReference>
<dbReference type="Pfam" id="PF00581">
    <property type="entry name" value="Rhodanese"/>
    <property type="match status" value="1"/>
</dbReference>
<accession>A0A1Q2MFM0</accession>
<dbReference type="PANTHER" id="PTHR43429">
    <property type="entry name" value="PYRIDINE NUCLEOTIDE-DISULFIDE OXIDOREDUCTASE DOMAIN-CONTAINING"/>
    <property type="match status" value="1"/>
</dbReference>
<comment type="similarity">
    <text evidence="2">Belongs to the class-III pyridine nucleotide-disulfide oxidoreductase family.</text>
</comment>
<dbReference type="KEGG" id="pbas:SMSP2_01833"/>
<dbReference type="SMART" id="SM00450">
    <property type="entry name" value="RHOD"/>
    <property type="match status" value="1"/>
</dbReference>
<dbReference type="InterPro" id="IPR036873">
    <property type="entry name" value="Rhodanese-like_dom_sf"/>
</dbReference>
<dbReference type="OrthoDB" id="9802028at2"/>
<keyword evidence="4" id="KW-0274">FAD</keyword>
<name>A0A1Q2MFM0_9BACT</name>
<protein>
    <submittedName>
        <fullName evidence="8">Coenzyme A disulfide reductase</fullName>
        <ecNumber evidence="8">1.8.1.14</ecNumber>
    </submittedName>
</protein>
<comment type="cofactor">
    <cofactor evidence="1">
        <name>FAD</name>
        <dbReference type="ChEBI" id="CHEBI:57692"/>
    </cofactor>
</comment>
<evidence type="ECO:0000259" key="7">
    <source>
        <dbReference type="PROSITE" id="PS50206"/>
    </source>
</evidence>
<gene>
    <name evidence="8" type="primary">cdr</name>
    <name evidence="8" type="ORF">SMSP2_01833</name>
</gene>
<dbReference type="AlphaFoldDB" id="A0A1Q2MFM0"/>
<dbReference type="PRINTS" id="PR00368">
    <property type="entry name" value="FADPNR"/>
</dbReference>
<evidence type="ECO:0000256" key="1">
    <source>
        <dbReference type="ARBA" id="ARBA00001974"/>
    </source>
</evidence>
<evidence type="ECO:0000256" key="4">
    <source>
        <dbReference type="ARBA" id="ARBA00022827"/>
    </source>
</evidence>
<keyword evidence="3" id="KW-0285">Flavoprotein</keyword>
<evidence type="ECO:0000256" key="2">
    <source>
        <dbReference type="ARBA" id="ARBA00009130"/>
    </source>
</evidence>
<dbReference type="SUPFAM" id="SSF52821">
    <property type="entry name" value="Rhodanese/Cell cycle control phosphatase"/>
    <property type="match status" value="1"/>
</dbReference>
<dbReference type="PANTHER" id="PTHR43429:SF1">
    <property type="entry name" value="NAD(P)H SULFUR OXIDOREDUCTASE (COA-DEPENDENT)"/>
    <property type="match status" value="1"/>
</dbReference>
<evidence type="ECO:0000256" key="5">
    <source>
        <dbReference type="ARBA" id="ARBA00023002"/>
    </source>
</evidence>
<dbReference type="EC" id="1.8.1.14" evidence="8"/>
<dbReference type="EMBL" id="CP019646">
    <property type="protein sequence ID" value="AQQ71459.1"/>
    <property type="molecule type" value="Genomic_DNA"/>
</dbReference>
<dbReference type="PRINTS" id="PR00411">
    <property type="entry name" value="PNDRDTASEI"/>
</dbReference>
<evidence type="ECO:0000256" key="3">
    <source>
        <dbReference type="ARBA" id="ARBA00022630"/>
    </source>
</evidence>